<keyword evidence="4" id="KW-0804">Transcription</keyword>
<dbReference type="SMART" id="SM00422">
    <property type="entry name" value="HTH_MERR"/>
    <property type="match status" value="1"/>
</dbReference>
<evidence type="ECO:0000256" key="3">
    <source>
        <dbReference type="ARBA" id="ARBA00023125"/>
    </source>
</evidence>
<accession>A0ABS4EXR3</accession>
<dbReference type="InterPro" id="IPR009061">
    <property type="entry name" value="DNA-bd_dom_put_sf"/>
</dbReference>
<dbReference type="PROSITE" id="PS50937">
    <property type="entry name" value="HTH_MERR_2"/>
    <property type="match status" value="1"/>
</dbReference>
<evidence type="ECO:0000259" key="5">
    <source>
        <dbReference type="PROSITE" id="PS50937"/>
    </source>
</evidence>
<dbReference type="Pfam" id="PF13411">
    <property type="entry name" value="MerR_1"/>
    <property type="match status" value="1"/>
</dbReference>
<comment type="caution">
    <text evidence="6">The sequence shown here is derived from an EMBL/GenBank/DDBJ whole genome shotgun (WGS) entry which is preliminary data.</text>
</comment>
<dbReference type="InterPro" id="IPR047057">
    <property type="entry name" value="MerR_fam"/>
</dbReference>
<feature type="domain" description="HTH merR-type" evidence="5">
    <location>
        <begin position="4"/>
        <end position="74"/>
    </location>
</feature>
<dbReference type="Gene3D" id="1.10.1660.10">
    <property type="match status" value="1"/>
</dbReference>
<organism evidence="6 7">
    <name type="scientific">Clostridium moniliforme</name>
    <dbReference type="NCBI Taxonomy" id="39489"/>
    <lineage>
        <taxon>Bacteria</taxon>
        <taxon>Bacillati</taxon>
        <taxon>Bacillota</taxon>
        <taxon>Clostridia</taxon>
        <taxon>Eubacteriales</taxon>
        <taxon>Clostridiaceae</taxon>
        <taxon>Clostridium</taxon>
    </lineage>
</organism>
<gene>
    <name evidence="6" type="ORF">J2Z53_000364</name>
</gene>
<dbReference type="InterPro" id="IPR000551">
    <property type="entry name" value="MerR-type_HTH_dom"/>
</dbReference>
<evidence type="ECO:0000313" key="6">
    <source>
        <dbReference type="EMBL" id="MBP1888785.1"/>
    </source>
</evidence>
<keyword evidence="7" id="KW-1185">Reference proteome</keyword>
<dbReference type="EMBL" id="JAGGJZ010000001">
    <property type="protein sequence ID" value="MBP1888785.1"/>
    <property type="molecule type" value="Genomic_DNA"/>
</dbReference>
<dbReference type="Proteomes" id="UP000783390">
    <property type="component" value="Unassembled WGS sequence"/>
</dbReference>
<reference evidence="6 7" key="1">
    <citation type="submission" date="2021-03" db="EMBL/GenBank/DDBJ databases">
        <title>Genomic Encyclopedia of Type Strains, Phase IV (KMG-IV): sequencing the most valuable type-strain genomes for metagenomic binning, comparative biology and taxonomic classification.</title>
        <authorList>
            <person name="Goeker M."/>
        </authorList>
    </citation>
    <scope>NUCLEOTIDE SEQUENCE [LARGE SCALE GENOMIC DNA]</scope>
    <source>
        <strain evidence="6 7">DSM 3984</strain>
    </source>
</reference>
<keyword evidence="3 6" id="KW-0238">DNA-binding</keyword>
<dbReference type="Pfam" id="PF06445">
    <property type="entry name" value="GyrI-like"/>
    <property type="match status" value="1"/>
</dbReference>
<keyword evidence="1" id="KW-0678">Repressor</keyword>
<dbReference type="InterPro" id="IPR029442">
    <property type="entry name" value="GyrI-like"/>
</dbReference>
<proteinExistence type="predicted"/>
<dbReference type="SUPFAM" id="SSF55136">
    <property type="entry name" value="Probable bacterial effector-binding domain"/>
    <property type="match status" value="1"/>
</dbReference>
<evidence type="ECO:0000313" key="7">
    <source>
        <dbReference type="Proteomes" id="UP000783390"/>
    </source>
</evidence>
<dbReference type="InterPro" id="IPR011256">
    <property type="entry name" value="Reg_factor_effector_dom_sf"/>
</dbReference>
<dbReference type="Gene3D" id="3.20.80.10">
    <property type="entry name" value="Regulatory factor, effector binding domain"/>
    <property type="match status" value="1"/>
</dbReference>
<dbReference type="SUPFAM" id="SSF46955">
    <property type="entry name" value="Putative DNA-binding domain"/>
    <property type="match status" value="1"/>
</dbReference>
<protein>
    <submittedName>
        <fullName evidence="6">DNA-binding transcriptional MerR regulator</fullName>
    </submittedName>
</protein>
<keyword evidence="2" id="KW-0805">Transcription regulation</keyword>
<dbReference type="PANTHER" id="PTHR30204:SF69">
    <property type="entry name" value="MERR-FAMILY TRANSCRIPTIONAL REGULATOR"/>
    <property type="match status" value="1"/>
</dbReference>
<name>A0ABS4EXR3_9CLOT</name>
<dbReference type="GO" id="GO:0003677">
    <property type="term" value="F:DNA binding"/>
    <property type="evidence" value="ECO:0007669"/>
    <property type="project" value="UniProtKB-KW"/>
</dbReference>
<evidence type="ECO:0000256" key="4">
    <source>
        <dbReference type="ARBA" id="ARBA00023163"/>
    </source>
</evidence>
<sequence length="269" mass="31843">MDIKFTVGEFAKLHNMKKQTLIFYDKIDLFKPEIINKNNGYRYYTPKQLEILDSILILKEIGVPLKEIKQFLEDRDDEKALKLMKQQKEELDKQVEKLSIISERLGKKIKTFEQLKFLGKRVSFKEVDEDYLAIKRVNKPYDLIKTDIALKNLLKNVTDKNYPYNYQLGVMIPIDNIKNKLYTSAEFVFTPVDRRLKKDDIIIKPKGMYAISYHKGSYDRVGETYEEILKEIKKSNLTPYGHSYEYCILDSLTCRTPKEYITRIEIPIK</sequence>
<evidence type="ECO:0000256" key="1">
    <source>
        <dbReference type="ARBA" id="ARBA00022491"/>
    </source>
</evidence>
<dbReference type="RefSeq" id="WP_209795513.1">
    <property type="nucleotide sequence ID" value="NZ_JAGGJZ010000001.1"/>
</dbReference>
<evidence type="ECO:0000256" key="2">
    <source>
        <dbReference type="ARBA" id="ARBA00023015"/>
    </source>
</evidence>
<dbReference type="PANTHER" id="PTHR30204">
    <property type="entry name" value="REDOX-CYCLING DRUG-SENSING TRANSCRIPTIONAL ACTIVATOR SOXR"/>
    <property type="match status" value="1"/>
</dbReference>